<proteinExistence type="predicted"/>
<keyword evidence="3" id="KW-1185">Reference proteome</keyword>
<protein>
    <submittedName>
        <fullName evidence="2">Uncharacterized protein</fullName>
    </submittedName>
</protein>
<gene>
    <name evidence="2" type="ORF">HZI73_11715</name>
</gene>
<sequence>MKKINRLPVLALTVIMLFSFCLSTNPIRAHEACHQSIAYRFDPVSGEFIESTDRHLNGPSLQFDLGVLHEFSVKPSQFTDESQYKVKLISANYNEQKSKAAPYTGLKKLASIANGQIKRVASTQDLTHTSITSITKMKSSNTSFNMGLTFNKDSATKLLKDVGYNLSLASVLEQSLGKQYTFKTSYSYTEKDTTIESVSKKVEKTFEIPSLPEFSSCNSADFYLYWDHEIYDMKAEIWDANGTTDPTKGIIDAQKIYLENDGGSNKTFYCPHCDKYVPYNIGDAVYVLLYADGHHEHVSEHFYYLGKELGNYKWYKHSPETVIEYEFYYPIIKGKTFPWKLNEKSHENIIADKPLHMMLPGSEEIVYDNGKYYLLRVLESSLADSGNKTEKTQLGLPVLPGFTQEVNVNRTITLKSLRHEKVTTGHSSSSSLVSKFFSLLSIGSSTNTSSSTIKETTDITEKKMTLAEVNTYKFPSFFSNNGFSGGVIYLGKDYLTFMVKGEIIPIATDGSYNESQKTFVSFKHQEEFPKIFIDPYK</sequence>
<reference evidence="2" key="1">
    <citation type="submission" date="2020-07" db="EMBL/GenBank/DDBJ databases">
        <title>Vallitalea pronyensis genome.</title>
        <authorList>
            <person name="Postec A."/>
        </authorList>
    </citation>
    <scope>NUCLEOTIDE SEQUENCE</scope>
    <source>
        <strain evidence="2">FatNI3</strain>
    </source>
</reference>
<name>A0A8J8MJP5_9FIRM</name>
<evidence type="ECO:0000313" key="2">
    <source>
        <dbReference type="EMBL" id="QUI22914.1"/>
    </source>
</evidence>
<dbReference type="EMBL" id="CP058649">
    <property type="protein sequence ID" value="QUI22914.1"/>
    <property type="molecule type" value="Genomic_DNA"/>
</dbReference>
<dbReference type="Proteomes" id="UP000683246">
    <property type="component" value="Chromosome"/>
</dbReference>
<feature type="chain" id="PRO_5039321637" evidence="1">
    <location>
        <begin position="30"/>
        <end position="537"/>
    </location>
</feature>
<dbReference type="KEGG" id="vpy:HZI73_11715"/>
<organism evidence="2 3">
    <name type="scientific">Vallitalea pronyensis</name>
    <dbReference type="NCBI Taxonomy" id="1348613"/>
    <lineage>
        <taxon>Bacteria</taxon>
        <taxon>Bacillati</taxon>
        <taxon>Bacillota</taxon>
        <taxon>Clostridia</taxon>
        <taxon>Lachnospirales</taxon>
        <taxon>Vallitaleaceae</taxon>
        <taxon>Vallitalea</taxon>
    </lineage>
</organism>
<dbReference type="RefSeq" id="WP_212698409.1">
    <property type="nucleotide sequence ID" value="NZ_CP058649.1"/>
</dbReference>
<keyword evidence="1" id="KW-0732">Signal</keyword>
<dbReference type="AlphaFoldDB" id="A0A8J8MJP5"/>
<evidence type="ECO:0000313" key="3">
    <source>
        <dbReference type="Proteomes" id="UP000683246"/>
    </source>
</evidence>
<accession>A0A8J8MJP5</accession>
<feature type="signal peptide" evidence="1">
    <location>
        <begin position="1"/>
        <end position="29"/>
    </location>
</feature>
<evidence type="ECO:0000256" key="1">
    <source>
        <dbReference type="SAM" id="SignalP"/>
    </source>
</evidence>